<dbReference type="AlphaFoldDB" id="A0A8T1JQ52"/>
<proteinExistence type="predicted"/>
<evidence type="ECO:0000313" key="2">
    <source>
        <dbReference type="EMBL" id="KAG2832784.1"/>
    </source>
</evidence>
<dbReference type="Proteomes" id="UP000735874">
    <property type="component" value="Unassembled WGS sequence"/>
</dbReference>
<protein>
    <submittedName>
        <fullName evidence="3">Uncharacterized protein</fullName>
    </submittedName>
</protein>
<evidence type="ECO:0000313" key="3">
    <source>
        <dbReference type="EMBL" id="KAG2887446.1"/>
    </source>
</evidence>
<sequence>MSRQSARFSAEVVDVLLAAATGMLLPSAIFVPYLMKFDINTLDFPDAMLYDDTDYLNLVLENRAFFAISWGDAVTKIVPHVSVFVCLVAIGSMIESASKAEPKALKATLSSSPHGAFTVYTVLLL</sequence>
<gene>
    <name evidence="2" type="ORF">PC113_g20680</name>
    <name evidence="3" type="ORF">PC115_g20348</name>
    <name evidence="4" type="ORF">PC117_g22540</name>
    <name evidence="5" type="ORF">PC118_g20434</name>
</gene>
<reference evidence="3" key="1">
    <citation type="submission" date="2018-10" db="EMBL/GenBank/DDBJ databases">
        <title>Effector identification in a new, highly contiguous assembly of the strawberry crown rot pathogen Phytophthora cactorum.</title>
        <authorList>
            <person name="Armitage A.D."/>
            <person name="Nellist C.F."/>
            <person name="Bates H."/>
            <person name="Vickerstaff R.J."/>
            <person name="Harrison R.J."/>
        </authorList>
    </citation>
    <scope>NUCLEOTIDE SEQUENCE</scope>
    <source>
        <strain evidence="2">15-7</strain>
        <strain evidence="3">4032</strain>
        <strain evidence="4">4040</strain>
        <strain evidence="5">P415</strain>
    </source>
</reference>
<dbReference type="EMBL" id="RCMK01001254">
    <property type="protein sequence ID" value="KAG2898429.1"/>
    <property type="molecule type" value="Genomic_DNA"/>
</dbReference>
<accession>A0A8T1JQ52</accession>
<keyword evidence="1" id="KW-0812">Transmembrane</keyword>
<evidence type="ECO:0000313" key="6">
    <source>
        <dbReference type="Proteomes" id="UP000774804"/>
    </source>
</evidence>
<dbReference type="EMBL" id="RCMG01001228">
    <property type="protein sequence ID" value="KAG2832784.1"/>
    <property type="molecule type" value="Genomic_DNA"/>
</dbReference>
<name>A0A8T1JQ52_9STRA</name>
<keyword evidence="1" id="KW-0472">Membrane</keyword>
<dbReference type="VEuPathDB" id="FungiDB:PC110_g17940"/>
<evidence type="ECO:0000256" key="1">
    <source>
        <dbReference type="SAM" id="Phobius"/>
    </source>
</evidence>
<evidence type="ECO:0000313" key="5">
    <source>
        <dbReference type="EMBL" id="KAG2964247.1"/>
    </source>
</evidence>
<dbReference type="EMBL" id="RCML01001233">
    <property type="protein sequence ID" value="KAG2964247.1"/>
    <property type="molecule type" value="Genomic_DNA"/>
</dbReference>
<comment type="caution">
    <text evidence="3">The sequence shown here is derived from an EMBL/GenBank/DDBJ whole genome shotgun (WGS) entry which is preliminary data.</text>
</comment>
<dbReference type="Proteomes" id="UP000774804">
    <property type="component" value="Unassembled WGS sequence"/>
</dbReference>
<evidence type="ECO:0000313" key="4">
    <source>
        <dbReference type="EMBL" id="KAG2898429.1"/>
    </source>
</evidence>
<organism evidence="3 6">
    <name type="scientific">Phytophthora cactorum</name>
    <dbReference type="NCBI Taxonomy" id="29920"/>
    <lineage>
        <taxon>Eukaryota</taxon>
        <taxon>Sar</taxon>
        <taxon>Stramenopiles</taxon>
        <taxon>Oomycota</taxon>
        <taxon>Peronosporomycetes</taxon>
        <taxon>Peronosporales</taxon>
        <taxon>Peronosporaceae</taxon>
        <taxon>Phytophthora</taxon>
    </lineage>
</organism>
<dbReference type="Proteomes" id="UP000697107">
    <property type="component" value="Unassembled WGS sequence"/>
</dbReference>
<dbReference type="EMBL" id="RCMI01001271">
    <property type="protein sequence ID" value="KAG2887446.1"/>
    <property type="molecule type" value="Genomic_DNA"/>
</dbReference>
<dbReference type="Proteomes" id="UP000736787">
    <property type="component" value="Unassembled WGS sequence"/>
</dbReference>
<keyword evidence="1" id="KW-1133">Transmembrane helix</keyword>
<feature type="transmembrane region" description="Helical" evidence="1">
    <location>
        <begin position="12"/>
        <end position="35"/>
    </location>
</feature>